<dbReference type="OrthoDB" id="8523349at2"/>
<dbReference type="STRING" id="395495.Lcho_1471"/>
<comment type="function">
    <text evidence="1">Required for O(2)-independent ubiquinone (coenzyme Q) biosynthesis. Together with UbiU, is essential for the C6-hydroxylation reaction in the oxygen-independent ubiquinone biosynthesis pathway.</text>
</comment>
<dbReference type="eggNOG" id="COG0826">
    <property type="taxonomic scope" value="Bacteria"/>
</dbReference>
<dbReference type="HOGENOM" id="CLU_056172_0_0_4"/>
<dbReference type="HAMAP" id="MF_02233">
    <property type="entry name" value="UbiV"/>
    <property type="match status" value="1"/>
</dbReference>
<comment type="subunit">
    <text evidence="1">Forms a heterodimer with UbiU.</text>
</comment>
<keyword evidence="1" id="KW-0408">Iron</keyword>
<dbReference type="PANTHER" id="PTHR30217">
    <property type="entry name" value="PEPTIDASE U32 FAMILY"/>
    <property type="match status" value="1"/>
</dbReference>
<name>B1Y7Z7_LEPCP</name>
<dbReference type="KEGG" id="lch:Lcho_1471"/>
<dbReference type="Proteomes" id="UP000001693">
    <property type="component" value="Chromosome"/>
</dbReference>
<dbReference type="MEROPS" id="U32.A01"/>
<dbReference type="PANTHER" id="PTHR30217:SF11">
    <property type="entry name" value="UBIQUINONE BIOSYNTHESIS PROTEIN UBIV"/>
    <property type="match status" value="1"/>
</dbReference>
<sequence>MTSHSTPLDLTVGPLQYWWPRATLINFYAELADSPARRIVLGEVICSRRNEFSTEDWLALARDLTAAGKTVLLASMPLLMSEAELRTLRRIAEQDEFAVEAGDASALQVLARRPAEQAARHPITLGPHLNIYSHGALIEHAALGADRWVAPLELSLDAIARINPPDAPVPGVAGPVASEVFGFGRMPLAFSARCFTARHHRLNKDECDFRCRDDADGLLLSSTEGQPFLVLNGIQTQSAGLQCLIGDAAAMRAAGVSSVRLSPCGQGFARVLTLFDQVLNHGEPAADAIAELATLGLPGALVNGYAHRQPGLEEISA</sequence>
<dbReference type="UniPathway" id="UPA00232"/>
<keyword evidence="1" id="KW-0831">Ubiquinone biosynthesis</keyword>
<dbReference type="InterPro" id="IPR043693">
    <property type="entry name" value="UbiV"/>
</dbReference>
<dbReference type="AlphaFoldDB" id="B1Y7Z7"/>
<proteinExistence type="inferred from homology"/>
<dbReference type="NCBIfam" id="NF011991">
    <property type="entry name" value="PRK15447.1"/>
    <property type="match status" value="1"/>
</dbReference>
<comment type="pathway">
    <text evidence="1">Cofactor biosynthesis; ubiquinone biosynthesis.</text>
</comment>
<protein>
    <recommendedName>
        <fullName evidence="1">Ubiquinone biosynthesis protein UbiV</fullName>
    </recommendedName>
</protein>
<evidence type="ECO:0000256" key="1">
    <source>
        <dbReference type="HAMAP-Rule" id="MF_02233"/>
    </source>
</evidence>
<keyword evidence="1" id="KW-0411">Iron-sulfur</keyword>
<dbReference type="RefSeq" id="WP_012346501.1">
    <property type="nucleotide sequence ID" value="NC_010524.1"/>
</dbReference>
<reference evidence="2 3" key="1">
    <citation type="submission" date="2008-03" db="EMBL/GenBank/DDBJ databases">
        <title>Complete sequence of Leptothrix cholodnii SP-6.</title>
        <authorList>
            <consortium name="US DOE Joint Genome Institute"/>
            <person name="Copeland A."/>
            <person name="Lucas S."/>
            <person name="Lapidus A."/>
            <person name="Glavina del Rio T."/>
            <person name="Dalin E."/>
            <person name="Tice H."/>
            <person name="Bruce D."/>
            <person name="Goodwin L."/>
            <person name="Pitluck S."/>
            <person name="Chertkov O."/>
            <person name="Brettin T."/>
            <person name="Detter J.C."/>
            <person name="Han C."/>
            <person name="Kuske C.R."/>
            <person name="Schmutz J."/>
            <person name="Larimer F."/>
            <person name="Land M."/>
            <person name="Hauser L."/>
            <person name="Kyrpides N."/>
            <person name="Lykidis A."/>
            <person name="Emerson D."/>
            <person name="Richardson P."/>
        </authorList>
    </citation>
    <scope>NUCLEOTIDE SEQUENCE [LARGE SCALE GENOMIC DNA]</scope>
    <source>
        <strain evidence="3">ATCC 51168 / LMG 8142 / SP-6</strain>
    </source>
</reference>
<keyword evidence="3" id="KW-1185">Reference proteome</keyword>
<feature type="binding site" evidence="1">
    <location>
        <position position="207"/>
    </location>
    <ligand>
        <name>[4Fe-4S] cluster</name>
        <dbReference type="ChEBI" id="CHEBI:49883"/>
    </ligand>
</feature>
<dbReference type="GO" id="GO:0051539">
    <property type="term" value="F:4 iron, 4 sulfur cluster binding"/>
    <property type="evidence" value="ECO:0007669"/>
    <property type="project" value="UniProtKB-UniRule"/>
</dbReference>
<evidence type="ECO:0000313" key="3">
    <source>
        <dbReference type="Proteomes" id="UP000001693"/>
    </source>
</evidence>
<feature type="binding site" evidence="1">
    <location>
        <position position="46"/>
    </location>
    <ligand>
        <name>[4Fe-4S] cluster</name>
        <dbReference type="ChEBI" id="CHEBI:49883"/>
    </ligand>
</feature>
<feature type="binding site" evidence="1">
    <location>
        <position position="194"/>
    </location>
    <ligand>
        <name>[4Fe-4S] cluster</name>
        <dbReference type="ChEBI" id="CHEBI:49883"/>
    </ligand>
</feature>
<comment type="cofactor">
    <cofactor evidence="1">
        <name>[4Fe-4S] cluster</name>
        <dbReference type="ChEBI" id="CHEBI:49883"/>
    </cofactor>
</comment>
<comment type="similarity">
    <text evidence="1">Belongs to the peptidase U32 family. UbiV subfamily.</text>
</comment>
<organism evidence="2 3">
    <name type="scientific">Leptothrix cholodnii (strain ATCC 51168 / LMG 8142 / SP-6)</name>
    <name type="common">Leptothrix discophora (strain SP-6)</name>
    <dbReference type="NCBI Taxonomy" id="395495"/>
    <lineage>
        <taxon>Bacteria</taxon>
        <taxon>Pseudomonadati</taxon>
        <taxon>Pseudomonadota</taxon>
        <taxon>Betaproteobacteria</taxon>
        <taxon>Burkholderiales</taxon>
        <taxon>Sphaerotilaceae</taxon>
        <taxon>Leptothrix</taxon>
    </lineage>
</organism>
<dbReference type="GO" id="GO:0006744">
    <property type="term" value="P:ubiquinone biosynthetic process"/>
    <property type="evidence" value="ECO:0007669"/>
    <property type="project" value="UniProtKB-UniRule"/>
</dbReference>
<dbReference type="InterPro" id="IPR051454">
    <property type="entry name" value="RNA/ubiquinone_mod_enzymes"/>
</dbReference>
<keyword evidence="1" id="KW-0479">Metal-binding</keyword>
<feature type="binding site" evidence="1">
    <location>
        <position position="211"/>
    </location>
    <ligand>
        <name>[4Fe-4S] cluster</name>
        <dbReference type="ChEBI" id="CHEBI:49883"/>
    </ligand>
</feature>
<dbReference type="EMBL" id="CP001013">
    <property type="protein sequence ID" value="ACB33739.1"/>
    <property type="molecule type" value="Genomic_DNA"/>
</dbReference>
<gene>
    <name evidence="1" type="primary">ubiV</name>
    <name evidence="2" type="ordered locus">Lcho_1471</name>
</gene>
<dbReference type="Pfam" id="PF01136">
    <property type="entry name" value="Peptidase_U32"/>
    <property type="match status" value="1"/>
</dbReference>
<keyword evidence="1" id="KW-0004">4Fe-4S</keyword>
<dbReference type="GO" id="GO:0046872">
    <property type="term" value="F:metal ion binding"/>
    <property type="evidence" value="ECO:0007669"/>
    <property type="project" value="UniProtKB-KW"/>
</dbReference>
<evidence type="ECO:0000313" key="2">
    <source>
        <dbReference type="EMBL" id="ACB33739.1"/>
    </source>
</evidence>
<dbReference type="InterPro" id="IPR001539">
    <property type="entry name" value="Peptidase_U32"/>
</dbReference>
<accession>B1Y7Z7</accession>